<comment type="similarity">
    <text evidence="2">Belongs to the SELO family.</text>
</comment>
<accession>A0AAV9VMH9</accession>
<keyword evidence="4" id="KW-0548">Nucleotidyltransferase</keyword>
<evidence type="ECO:0000313" key="12">
    <source>
        <dbReference type="Proteomes" id="UP001373714"/>
    </source>
</evidence>
<evidence type="ECO:0000256" key="6">
    <source>
        <dbReference type="ARBA" id="ARBA00022741"/>
    </source>
</evidence>
<evidence type="ECO:0000256" key="10">
    <source>
        <dbReference type="SAM" id="MobiDB-lite"/>
    </source>
</evidence>
<name>A0AAV9VMH9_9PEZI</name>
<dbReference type="PANTHER" id="PTHR32057">
    <property type="entry name" value="PROTEIN ADENYLYLTRANSFERASE SELO, MITOCHONDRIAL"/>
    <property type="match status" value="1"/>
</dbReference>
<proteinExistence type="inferred from homology"/>
<dbReference type="HAMAP" id="MF_00692">
    <property type="entry name" value="SelO"/>
    <property type="match status" value="1"/>
</dbReference>
<evidence type="ECO:0000256" key="4">
    <source>
        <dbReference type="ARBA" id="ARBA00022695"/>
    </source>
</evidence>
<dbReference type="GO" id="GO:0070733">
    <property type="term" value="F:AMPylase activity"/>
    <property type="evidence" value="ECO:0007669"/>
    <property type="project" value="TreeGrafter"/>
</dbReference>
<comment type="caution">
    <text evidence="11">The sequence shown here is derived from an EMBL/GenBank/DDBJ whole genome shotgun (WGS) entry which is preliminary data.</text>
</comment>
<dbReference type="PANTHER" id="PTHR32057:SF14">
    <property type="entry name" value="PROTEIN ADENYLYLTRANSFERASE SELO, MITOCHONDRIAL"/>
    <property type="match status" value="1"/>
</dbReference>
<feature type="region of interest" description="Disordered" evidence="10">
    <location>
        <begin position="68"/>
        <end position="93"/>
    </location>
</feature>
<dbReference type="Pfam" id="PF02696">
    <property type="entry name" value="SelO"/>
    <property type="match status" value="1"/>
</dbReference>
<dbReference type="AlphaFoldDB" id="A0AAV9VMH9"/>
<dbReference type="Proteomes" id="UP001373714">
    <property type="component" value="Unassembled WGS sequence"/>
</dbReference>
<organism evidence="11 12">
    <name type="scientific">Orbilia blumenaviensis</name>
    <dbReference type="NCBI Taxonomy" id="1796055"/>
    <lineage>
        <taxon>Eukaryota</taxon>
        <taxon>Fungi</taxon>
        <taxon>Dikarya</taxon>
        <taxon>Ascomycota</taxon>
        <taxon>Pezizomycotina</taxon>
        <taxon>Orbiliomycetes</taxon>
        <taxon>Orbiliales</taxon>
        <taxon>Orbiliaceae</taxon>
        <taxon>Orbilia</taxon>
    </lineage>
</organism>
<keyword evidence="6" id="KW-0547">Nucleotide-binding</keyword>
<comment type="cofactor">
    <cofactor evidence="1">
        <name>Mg(2+)</name>
        <dbReference type="ChEBI" id="CHEBI:18420"/>
    </cofactor>
</comment>
<keyword evidence="7" id="KW-0067">ATP-binding</keyword>
<evidence type="ECO:0000256" key="2">
    <source>
        <dbReference type="ARBA" id="ARBA00009747"/>
    </source>
</evidence>
<evidence type="ECO:0000256" key="7">
    <source>
        <dbReference type="ARBA" id="ARBA00022840"/>
    </source>
</evidence>
<dbReference type="GO" id="GO:0005524">
    <property type="term" value="F:ATP binding"/>
    <property type="evidence" value="ECO:0007669"/>
    <property type="project" value="UniProtKB-KW"/>
</dbReference>
<keyword evidence="5" id="KW-0479">Metal-binding</keyword>
<sequence>MFPPQQIFQQAATQHNTPRILRALPRLLLLSRNFSSLMSTNYMSMDKPNGSGGNGGGYTLEELPKSHVFTDKLPPDPNTPTPQAAETNPRPKPGLVKNAAFTWIKPEETPDYELLAVSPSAFDSIGLKRGQEKEEGFAKLVSGNRIFEEHYPWAQCYGGYQFGHWAGQLGDGRAISLFESTNPTTGIRYEWQLKGAGTTPYSRFADGKAVLRSSIREFIVSEALHGLNIPTTRALSLTLLTTKKAQRETIESCAIVTRFAQSWLRVGTFDLPYSRNDRVLTRKLADYTIEEVYGGVKNLGEPREEEPDGEPNRYELLYREVVRRNARTVAYWQAYGFMNGVLNTDNTSILGLSLDFGPFSFMDNFDPSFTPNHDDESLRYSYRNQPTIIWWNMVRLGESLAELFGLGTLVDSEEYLKKGLQPSQVAPLTKRAESIIDRAGLEYKSTFITTYRTLMSRRLGFQSERESDMENHFTTALDLMEKLGLDFNHFFRRLADLPIYNMESEDSRIMAAEHFFNANSAVNMPGLARDKAGEKEKAKKEIAEWLGKWRERLEDEEGGLDDERRQREMKRVNPRFLPKNWVLDELINRVQRNGERDILHKILDMSLRPFEDHWGPESEWAEEDRLCGDVPPQDAGMQCSCSS</sequence>
<protein>
    <recommendedName>
        <fullName evidence="9">Selenoprotein O</fullName>
    </recommendedName>
</protein>
<gene>
    <name evidence="11" type="ORF">TWF730_000740</name>
</gene>
<keyword evidence="8" id="KW-0460">Magnesium</keyword>
<dbReference type="GO" id="GO:0046872">
    <property type="term" value="F:metal ion binding"/>
    <property type="evidence" value="ECO:0007669"/>
    <property type="project" value="UniProtKB-KW"/>
</dbReference>
<evidence type="ECO:0000256" key="8">
    <source>
        <dbReference type="ARBA" id="ARBA00022842"/>
    </source>
</evidence>
<dbReference type="InterPro" id="IPR003846">
    <property type="entry name" value="SelO"/>
</dbReference>
<keyword evidence="3" id="KW-0808">Transferase</keyword>
<dbReference type="GO" id="GO:0005739">
    <property type="term" value="C:mitochondrion"/>
    <property type="evidence" value="ECO:0007669"/>
    <property type="project" value="TreeGrafter"/>
</dbReference>
<evidence type="ECO:0000256" key="3">
    <source>
        <dbReference type="ARBA" id="ARBA00022679"/>
    </source>
</evidence>
<evidence type="ECO:0000256" key="5">
    <source>
        <dbReference type="ARBA" id="ARBA00022723"/>
    </source>
</evidence>
<evidence type="ECO:0000313" key="11">
    <source>
        <dbReference type="EMBL" id="KAK6363301.1"/>
    </source>
</evidence>
<dbReference type="EMBL" id="JAVHNS010000001">
    <property type="protein sequence ID" value="KAK6363301.1"/>
    <property type="molecule type" value="Genomic_DNA"/>
</dbReference>
<reference evidence="11 12" key="1">
    <citation type="submission" date="2019-10" db="EMBL/GenBank/DDBJ databases">
        <authorList>
            <person name="Palmer J.M."/>
        </authorList>
    </citation>
    <scope>NUCLEOTIDE SEQUENCE [LARGE SCALE GENOMIC DNA]</scope>
    <source>
        <strain evidence="11 12">TWF730</strain>
    </source>
</reference>
<evidence type="ECO:0000256" key="9">
    <source>
        <dbReference type="ARBA" id="ARBA00031547"/>
    </source>
</evidence>
<evidence type="ECO:0000256" key="1">
    <source>
        <dbReference type="ARBA" id="ARBA00001946"/>
    </source>
</evidence>
<keyword evidence="12" id="KW-1185">Reference proteome</keyword>